<dbReference type="PANTHER" id="PTHR30348">
    <property type="entry name" value="UNCHARACTERIZED PROTEIN YECE"/>
    <property type="match status" value="1"/>
</dbReference>
<proteinExistence type="predicted"/>
<dbReference type="PANTHER" id="PTHR30348:SF4">
    <property type="entry name" value="DUF72 DOMAIN-CONTAINING PROTEIN"/>
    <property type="match status" value="1"/>
</dbReference>
<dbReference type="Pfam" id="PF01904">
    <property type="entry name" value="DUF72"/>
    <property type="match status" value="1"/>
</dbReference>
<comment type="caution">
    <text evidence="1">The sequence shown here is derived from an EMBL/GenBank/DDBJ whole genome shotgun (WGS) entry which is preliminary data.</text>
</comment>
<evidence type="ECO:0000313" key="1">
    <source>
        <dbReference type="EMBL" id="GAA4457789.1"/>
    </source>
</evidence>
<evidence type="ECO:0000313" key="2">
    <source>
        <dbReference type="Proteomes" id="UP001501175"/>
    </source>
</evidence>
<keyword evidence="2" id="KW-1185">Reference proteome</keyword>
<dbReference type="Proteomes" id="UP001501175">
    <property type="component" value="Unassembled WGS sequence"/>
</dbReference>
<organism evidence="1 2">
    <name type="scientific">Nibrella saemangeumensis</name>
    <dbReference type="NCBI Taxonomy" id="1084526"/>
    <lineage>
        <taxon>Bacteria</taxon>
        <taxon>Pseudomonadati</taxon>
        <taxon>Bacteroidota</taxon>
        <taxon>Cytophagia</taxon>
        <taxon>Cytophagales</taxon>
        <taxon>Spirosomataceae</taxon>
        <taxon>Nibrella</taxon>
    </lineage>
</organism>
<gene>
    <name evidence="1" type="ORF">GCM10023189_29060</name>
</gene>
<dbReference type="InterPro" id="IPR002763">
    <property type="entry name" value="DUF72"/>
</dbReference>
<reference evidence="2" key="1">
    <citation type="journal article" date="2019" name="Int. J. Syst. Evol. Microbiol.">
        <title>The Global Catalogue of Microorganisms (GCM) 10K type strain sequencing project: providing services to taxonomists for standard genome sequencing and annotation.</title>
        <authorList>
            <consortium name="The Broad Institute Genomics Platform"/>
            <consortium name="The Broad Institute Genome Sequencing Center for Infectious Disease"/>
            <person name="Wu L."/>
            <person name="Ma J."/>
        </authorList>
    </citation>
    <scope>NUCLEOTIDE SEQUENCE [LARGE SCALE GENOMIC DNA]</scope>
    <source>
        <strain evidence="2">JCM 17927</strain>
    </source>
</reference>
<dbReference type="RefSeq" id="WP_345244581.1">
    <property type="nucleotide sequence ID" value="NZ_BAABHD010000029.1"/>
</dbReference>
<accession>A0ABP8N1U3</accession>
<dbReference type="EMBL" id="BAABHD010000029">
    <property type="protein sequence ID" value="GAA4457789.1"/>
    <property type="molecule type" value="Genomic_DNA"/>
</dbReference>
<sequence>MQRDVRIGTCGFNGTKSRYAALFSSVEVQQTFYQPPRVPTLERWRTEVPLDFEFTLKAWQLITHEAKSPTYKRLKRNLSDQERTGTGFFKPTPIVEEAWQTTRACADALRANVILFQCPASFDQTREHISNMVRFFSGIERNGLTLCWEPRGPWDRQVVKALCEDLNLWHVVDPFVSTTMTPEQCYFRLHGRNGWRYKYEPQELSDLAELLPPDRRAYVFFNNSYMTEDAQVFKRIVETDRDY</sequence>
<protein>
    <submittedName>
        <fullName evidence="1">DUF72 domain-containing protein</fullName>
    </submittedName>
</protein>
<dbReference type="SUPFAM" id="SSF117396">
    <property type="entry name" value="TM1631-like"/>
    <property type="match status" value="1"/>
</dbReference>
<dbReference type="Gene3D" id="3.20.20.410">
    <property type="entry name" value="Protein of unknown function UPF0759"/>
    <property type="match status" value="1"/>
</dbReference>
<name>A0ABP8N1U3_9BACT</name>
<dbReference type="InterPro" id="IPR036520">
    <property type="entry name" value="UPF0759_sf"/>
</dbReference>